<dbReference type="InterPro" id="IPR010869">
    <property type="entry name" value="DUF1501"/>
</dbReference>
<dbReference type="RefSeq" id="WP_115375474.1">
    <property type="nucleotide sequence ID" value="NZ_QASA01000001.1"/>
</dbReference>
<protein>
    <recommendedName>
        <fullName evidence="3">DUF1501 domain-containing protein</fullName>
    </recommendedName>
</protein>
<dbReference type="PROSITE" id="PS51257">
    <property type="entry name" value="PROKAR_LIPOPROTEIN"/>
    <property type="match status" value="1"/>
</dbReference>
<dbReference type="Proteomes" id="UP000253919">
    <property type="component" value="Unassembled WGS sequence"/>
</dbReference>
<keyword evidence="2" id="KW-1185">Reference proteome</keyword>
<accession>A0A369QE03</accession>
<sequence length="488" mass="54187">MNAKWDRREFLKTASAATLGALAAGAPVSGLLTSCKSDKNQQILESEVVKNKIANSKADTVILLWMAGGMAHTDTFDPKRYTPFEKGMDSNRVLSTFKSVPTVLDGISFSEGLESIGQVMDKGTVIRSYVAADLGFILHSRHQYHWHTCYEPPQSVAAPHLGAWIAKELGPKNPVIPAFIDIGQRLTLGEGEELKAFHTSGFLGNEFGPFMIPDPTSGLDSVKPPVGMSYKRFEKRNQLYNDLISKSAFGEFGSNYQKESLKRAMEQSYMLLNSPEAKAFDLSTEPRESYQIYNTGKFGLGCLLARRLTEKGARFISVTTEYVPFLGWDTHENGHTRARDMKKEIDGPVAQLIKDLDKTGHLDRTLVILASEFSRDMMLEGRPGAEVKHQVDQPTVINDIKNYGMHRHFTDGCSLLLFGGGIKKGHVYGKTADERPCKTIEKPIKIDQIHQTIYHALGIAEDAHAIVEERPFYTTPDGLGKPVMELFA</sequence>
<dbReference type="OrthoDB" id="9783759at2"/>
<proteinExistence type="predicted"/>
<dbReference type="PANTHER" id="PTHR43737:SF1">
    <property type="entry name" value="DUF1501 DOMAIN-CONTAINING PROTEIN"/>
    <property type="match status" value="1"/>
</dbReference>
<dbReference type="Pfam" id="PF07394">
    <property type="entry name" value="DUF1501"/>
    <property type="match status" value="1"/>
</dbReference>
<gene>
    <name evidence="1" type="ORF">AHMF7616_01134</name>
</gene>
<reference evidence="1 2" key="1">
    <citation type="submission" date="2018-04" db="EMBL/GenBank/DDBJ databases">
        <title>Adhaeribacter sp. HMF7616 genome sequencing and assembly.</title>
        <authorList>
            <person name="Kang H."/>
            <person name="Kang J."/>
            <person name="Cha I."/>
            <person name="Kim H."/>
            <person name="Joh K."/>
        </authorList>
    </citation>
    <scope>NUCLEOTIDE SEQUENCE [LARGE SCALE GENOMIC DNA]</scope>
    <source>
        <strain evidence="1 2">HMF7616</strain>
    </source>
</reference>
<dbReference type="InterPro" id="IPR017850">
    <property type="entry name" value="Alkaline_phosphatase_core_sf"/>
</dbReference>
<dbReference type="InterPro" id="IPR006311">
    <property type="entry name" value="TAT_signal"/>
</dbReference>
<dbReference type="PANTHER" id="PTHR43737">
    <property type="entry name" value="BLL7424 PROTEIN"/>
    <property type="match status" value="1"/>
</dbReference>
<comment type="caution">
    <text evidence="1">The sequence shown here is derived from an EMBL/GenBank/DDBJ whole genome shotgun (WGS) entry which is preliminary data.</text>
</comment>
<dbReference type="AlphaFoldDB" id="A0A369QE03"/>
<dbReference type="SUPFAM" id="SSF53649">
    <property type="entry name" value="Alkaline phosphatase-like"/>
    <property type="match status" value="1"/>
</dbReference>
<evidence type="ECO:0008006" key="3">
    <source>
        <dbReference type="Google" id="ProtNLM"/>
    </source>
</evidence>
<dbReference type="InterPro" id="IPR019546">
    <property type="entry name" value="TAT_signal_bac_arc"/>
</dbReference>
<name>A0A369QE03_9BACT</name>
<dbReference type="NCBIfam" id="TIGR01409">
    <property type="entry name" value="TAT_signal_seq"/>
    <property type="match status" value="1"/>
</dbReference>
<dbReference type="PROSITE" id="PS51318">
    <property type="entry name" value="TAT"/>
    <property type="match status" value="1"/>
</dbReference>
<evidence type="ECO:0000313" key="1">
    <source>
        <dbReference type="EMBL" id="RDC62540.1"/>
    </source>
</evidence>
<evidence type="ECO:0000313" key="2">
    <source>
        <dbReference type="Proteomes" id="UP000253919"/>
    </source>
</evidence>
<dbReference type="EMBL" id="QASA01000001">
    <property type="protein sequence ID" value="RDC62540.1"/>
    <property type="molecule type" value="Genomic_DNA"/>
</dbReference>
<organism evidence="1 2">
    <name type="scientific">Adhaeribacter pallidiroseus</name>
    <dbReference type="NCBI Taxonomy" id="2072847"/>
    <lineage>
        <taxon>Bacteria</taxon>
        <taxon>Pseudomonadati</taxon>
        <taxon>Bacteroidota</taxon>
        <taxon>Cytophagia</taxon>
        <taxon>Cytophagales</taxon>
        <taxon>Hymenobacteraceae</taxon>
        <taxon>Adhaeribacter</taxon>
    </lineage>
</organism>